<dbReference type="NCBIfam" id="TIGR00523">
    <property type="entry name" value="eIF-1A"/>
    <property type="match status" value="1"/>
</dbReference>
<sequence>MQRRSHKKKKTPEAPITRVRLPHEDEGEMFGIVAQLHGSNQIRIACADGQERMCRIPGKMRKRVWMRQNDLVIVKLWDFQPSKADVVWRFLGNQVEWLRRNGHLEGLSI</sequence>
<dbReference type="GO" id="GO:0003723">
    <property type="term" value="F:RNA binding"/>
    <property type="evidence" value="ECO:0007669"/>
    <property type="project" value="InterPro"/>
</dbReference>
<evidence type="ECO:0000313" key="7">
    <source>
        <dbReference type="EMBL" id="MAG22238.1"/>
    </source>
</evidence>
<dbReference type="InterPro" id="IPR012340">
    <property type="entry name" value="NA-bd_OB-fold"/>
</dbReference>
<dbReference type="InterPro" id="IPR006196">
    <property type="entry name" value="RNA-binding_domain_S1_IF1"/>
</dbReference>
<dbReference type="SMART" id="SM00652">
    <property type="entry name" value="eIF1a"/>
    <property type="match status" value="1"/>
</dbReference>
<dbReference type="NCBIfam" id="NF003084">
    <property type="entry name" value="PRK04012.1-3"/>
    <property type="match status" value="1"/>
</dbReference>
<feature type="compositionally biased region" description="Basic residues" evidence="5">
    <location>
        <begin position="1"/>
        <end position="10"/>
    </location>
</feature>
<protein>
    <recommendedName>
        <fullName evidence="2">Translation initiation factor 1A</fullName>
        <shortName evidence="2">aIF-1A</shortName>
    </recommendedName>
</protein>
<evidence type="ECO:0000313" key="8">
    <source>
        <dbReference type="Proteomes" id="UP000226592"/>
    </source>
</evidence>
<evidence type="ECO:0000256" key="2">
    <source>
        <dbReference type="HAMAP-Rule" id="MF_00216"/>
    </source>
</evidence>
<dbReference type="Gene3D" id="2.40.50.140">
    <property type="entry name" value="Nucleic acid-binding proteins"/>
    <property type="match status" value="1"/>
</dbReference>
<evidence type="ECO:0000259" key="6">
    <source>
        <dbReference type="PROSITE" id="PS50832"/>
    </source>
</evidence>
<dbReference type="Proteomes" id="UP000226592">
    <property type="component" value="Unassembled WGS sequence"/>
</dbReference>
<accession>A0A2D6M1D4</accession>
<dbReference type="PROSITE" id="PS50832">
    <property type="entry name" value="S1_IF1_TYPE"/>
    <property type="match status" value="1"/>
</dbReference>
<dbReference type="PANTHER" id="PTHR21668">
    <property type="entry name" value="EIF-1A"/>
    <property type="match status" value="1"/>
</dbReference>
<evidence type="ECO:0000256" key="4">
    <source>
        <dbReference type="RuleBase" id="RU004364"/>
    </source>
</evidence>
<dbReference type="SUPFAM" id="SSF50249">
    <property type="entry name" value="Nucleic acid-binding proteins"/>
    <property type="match status" value="1"/>
</dbReference>
<dbReference type="EMBL" id="NZBU01000009">
    <property type="protein sequence ID" value="MAG22238.1"/>
    <property type="molecule type" value="Genomic_DNA"/>
</dbReference>
<dbReference type="GO" id="GO:0003743">
    <property type="term" value="F:translation initiation factor activity"/>
    <property type="evidence" value="ECO:0007669"/>
    <property type="project" value="UniProtKB-UniRule"/>
</dbReference>
<feature type="region of interest" description="Disordered" evidence="5">
    <location>
        <begin position="1"/>
        <end position="20"/>
    </location>
</feature>
<organism evidence="7 8">
    <name type="scientific">Candidatus Iainarchaeum sp</name>
    <dbReference type="NCBI Taxonomy" id="3101447"/>
    <lineage>
        <taxon>Archaea</taxon>
        <taxon>Candidatus Iainarchaeota</taxon>
        <taxon>Candidatus Iainarchaeia</taxon>
        <taxon>Candidatus Iainarchaeales</taxon>
        <taxon>Candidatus Iainarchaeaceae</taxon>
        <taxon>Candidatus Iainarchaeum</taxon>
    </lineage>
</organism>
<evidence type="ECO:0000256" key="5">
    <source>
        <dbReference type="SAM" id="MobiDB-lite"/>
    </source>
</evidence>
<dbReference type="HAMAP" id="MF_00216">
    <property type="entry name" value="aIF_1A"/>
    <property type="match status" value="1"/>
</dbReference>
<dbReference type="CDD" id="cd05793">
    <property type="entry name" value="S1_IF1A"/>
    <property type="match status" value="1"/>
</dbReference>
<name>A0A2D6M1D4_9ARCH</name>
<comment type="caution">
    <text evidence="7">The sequence shown here is derived from an EMBL/GenBank/DDBJ whole genome shotgun (WGS) entry which is preliminary data.</text>
</comment>
<gene>
    <name evidence="7" type="primary">eif1A</name>
    <name evidence="2" type="synonym">eif1a</name>
    <name evidence="7" type="ORF">CL943_02955</name>
</gene>
<dbReference type="AlphaFoldDB" id="A0A2D6M1D4"/>
<keyword evidence="2 3" id="KW-0648">Protein biosynthesis</keyword>
<proteinExistence type="inferred from homology"/>
<comment type="function">
    <text evidence="1 2">Seems to be required for maximal rate of protein biosynthesis. Enhances ribosome dissociation into subunits and stabilizes the binding of the initiator Met-tRNA(I) to 40 S ribosomal subunits.</text>
</comment>
<evidence type="ECO:0000256" key="1">
    <source>
        <dbReference type="ARBA" id="ARBA00025502"/>
    </source>
</evidence>
<comment type="similarity">
    <text evidence="2 4">Belongs to the eIF-1A family.</text>
</comment>
<dbReference type="InterPro" id="IPR001253">
    <property type="entry name" value="TIF_eIF-1A"/>
</dbReference>
<reference evidence="8" key="1">
    <citation type="submission" date="2017-09" db="EMBL/GenBank/DDBJ databases">
        <title>The Reconstruction of 2,631 Draft Metagenome-Assembled Genomes from the Global Oceans.</title>
        <authorList>
            <person name="Tully B.J."/>
            <person name="Graham E.D."/>
            <person name="Heidelberg J.F."/>
        </authorList>
    </citation>
    <scope>NUCLEOTIDE SEQUENCE [LARGE SCALE GENOMIC DNA]</scope>
</reference>
<dbReference type="Pfam" id="PF01176">
    <property type="entry name" value="eIF-1a"/>
    <property type="match status" value="1"/>
</dbReference>
<evidence type="ECO:0000256" key="3">
    <source>
        <dbReference type="PROSITE-ProRule" id="PRU00181"/>
    </source>
</evidence>
<feature type="domain" description="S1-like" evidence="6">
    <location>
        <begin position="17"/>
        <end position="91"/>
    </location>
</feature>
<dbReference type="NCBIfam" id="NF003085">
    <property type="entry name" value="PRK04012.1-5"/>
    <property type="match status" value="1"/>
</dbReference>
<keyword evidence="2 3" id="KW-0396">Initiation factor</keyword>